<dbReference type="Proteomes" id="UP000325440">
    <property type="component" value="Unassembled WGS sequence"/>
</dbReference>
<dbReference type="OrthoDB" id="6770994at2759"/>
<sequence length="100" mass="11474">MPEVPAVYRCVRIAGEDRRKTPSTRSSTWPHGLILSRRDNRNYYGLVALDVKNAFNSTSWKHVDTSLRNRGVLGHLIKALRSYIENRTLTVCRCDGSSRR</sequence>
<gene>
    <name evidence="1" type="ORF">CINCED_3A008810</name>
</gene>
<evidence type="ECO:0008006" key="3">
    <source>
        <dbReference type="Google" id="ProtNLM"/>
    </source>
</evidence>
<proteinExistence type="predicted"/>
<dbReference type="AlphaFoldDB" id="A0A5E4MLZ3"/>
<name>A0A5E4MLZ3_9HEMI</name>
<reference evidence="1 2" key="1">
    <citation type="submission" date="2019-08" db="EMBL/GenBank/DDBJ databases">
        <authorList>
            <person name="Alioto T."/>
            <person name="Alioto T."/>
            <person name="Gomez Garrido J."/>
        </authorList>
    </citation>
    <scope>NUCLEOTIDE SEQUENCE [LARGE SCALE GENOMIC DNA]</scope>
</reference>
<keyword evidence="2" id="KW-1185">Reference proteome</keyword>
<dbReference type="EMBL" id="CABPRJ010000951">
    <property type="protein sequence ID" value="VVC31891.1"/>
    <property type="molecule type" value="Genomic_DNA"/>
</dbReference>
<organism evidence="1 2">
    <name type="scientific">Cinara cedri</name>
    <dbReference type="NCBI Taxonomy" id="506608"/>
    <lineage>
        <taxon>Eukaryota</taxon>
        <taxon>Metazoa</taxon>
        <taxon>Ecdysozoa</taxon>
        <taxon>Arthropoda</taxon>
        <taxon>Hexapoda</taxon>
        <taxon>Insecta</taxon>
        <taxon>Pterygota</taxon>
        <taxon>Neoptera</taxon>
        <taxon>Paraneoptera</taxon>
        <taxon>Hemiptera</taxon>
        <taxon>Sternorrhyncha</taxon>
        <taxon>Aphidomorpha</taxon>
        <taxon>Aphidoidea</taxon>
        <taxon>Aphididae</taxon>
        <taxon>Lachninae</taxon>
        <taxon>Cinara</taxon>
    </lineage>
</organism>
<protein>
    <recommendedName>
        <fullName evidence="3">Reverse transcriptase domain</fullName>
    </recommendedName>
</protein>
<evidence type="ECO:0000313" key="1">
    <source>
        <dbReference type="EMBL" id="VVC31891.1"/>
    </source>
</evidence>
<accession>A0A5E4MLZ3</accession>
<evidence type="ECO:0000313" key="2">
    <source>
        <dbReference type="Proteomes" id="UP000325440"/>
    </source>
</evidence>